<accession>A0A812V0R6</accession>
<comment type="caution">
    <text evidence="2">The sequence shown here is derived from an EMBL/GenBank/DDBJ whole genome shotgun (WGS) entry which is preliminary data.</text>
</comment>
<protein>
    <submittedName>
        <fullName evidence="2">Uncharacterized protein</fullName>
    </submittedName>
</protein>
<dbReference type="EMBL" id="CAJNDS010002771">
    <property type="protein sequence ID" value="CAE7591550.1"/>
    <property type="molecule type" value="Genomic_DNA"/>
</dbReference>
<feature type="region of interest" description="Disordered" evidence="1">
    <location>
        <begin position="1"/>
        <end position="24"/>
    </location>
</feature>
<name>A0A812V0R6_9DINO</name>
<evidence type="ECO:0000256" key="1">
    <source>
        <dbReference type="SAM" id="MobiDB-lite"/>
    </source>
</evidence>
<evidence type="ECO:0000313" key="2">
    <source>
        <dbReference type="EMBL" id="CAE7591550.1"/>
    </source>
</evidence>
<evidence type="ECO:0000313" key="3">
    <source>
        <dbReference type="Proteomes" id="UP000604046"/>
    </source>
</evidence>
<proteinExistence type="predicted"/>
<organism evidence="2 3">
    <name type="scientific">Symbiodinium natans</name>
    <dbReference type="NCBI Taxonomy" id="878477"/>
    <lineage>
        <taxon>Eukaryota</taxon>
        <taxon>Sar</taxon>
        <taxon>Alveolata</taxon>
        <taxon>Dinophyceae</taxon>
        <taxon>Suessiales</taxon>
        <taxon>Symbiodiniaceae</taxon>
        <taxon>Symbiodinium</taxon>
    </lineage>
</organism>
<dbReference type="Proteomes" id="UP000604046">
    <property type="component" value="Unassembled WGS sequence"/>
</dbReference>
<reference evidence="2" key="1">
    <citation type="submission" date="2021-02" db="EMBL/GenBank/DDBJ databases">
        <authorList>
            <person name="Dougan E. K."/>
            <person name="Rhodes N."/>
            <person name="Thang M."/>
            <person name="Chan C."/>
        </authorList>
    </citation>
    <scope>NUCLEOTIDE SEQUENCE</scope>
</reference>
<gene>
    <name evidence="2" type="ORF">SNAT2548_LOCUS33679</name>
</gene>
<feature type="non-terminal residue" evidence="2">
    <location>
        <position position="1"/>
    </location>
</feature>
<dbReference type="AlphaFoldDB" id="A0A812V0R6"/>
<sequence length="102" mass="10961">RPRCGSSTRRLLPLGHDFRTPDDQGGRSTLLSVAACVVAMRRATPEVWPAWQSRNPAAGADCFCDEANKPGEMDTIDGEEIVWASHAGSMASLEIAECCDLA</sequence>
<keyword evidence="3" id="KW-1185">Reference proteome</keyword>